<dbReference type="Pfam" id="PF04932">
    <property type="entry name" value="Wzy_C"/>
    <property type="match status" value="1"/>
</dbReference>
<feature type="transmembrane region" description="Helical" evidence="5">
    <location>
        <begin position="200"/>
        <end position="218"/>
    </location>
</feature>
<comment type="caution">
    <text evidence="7">The sequence shown here is derived from an EMBL/GenBank/DDBJ whole genome shotgun (WGS) entry which is preliminary data.</text>
</comment>
<dbReference type="Proteomes" id="UP000297475">
    <property type="component" value="Unassembled WGS sequence"/>
</dbReference>
<feature type="transmembrane region" description="Helical" evidence="5">
    <location>
        <begin position="417"/>
        <end position="436"/>
    </location>
</feature>
<organism evidence="7 8">
    <name type="scientific">Natronospirillum operosum</name>
    <dbReference type="NCBI Taxonomy" id="2759953"/>
    <lineage>
        <taxon>Bacteria</taxon>
        <taxon>Pseudomonadati</taxon>
        <taxon>Pseudomonadota</taxon>
        <taxon>Gammaproteobacteria</taxon>
        <taxon>Oceanospirillales</taxon>
        <taxon>Natronospirillaceae</taxon>
        <taxon>Natronospirillum</taxon>
    </lineage>
</organism>
<name>A0A4Z0WHW6_9GAMM</name>
<evidence type="ECO:0000256" key="5">
    <source>
        <dbReference type="SAM" id="Phobius"/>
    </source>
</evidence>
<evidence type="ECO:0000256" key="3">
    <source>
        <dbReference type="ARBA" id="ARBA00022989"/>
    </source>
</evidence>
<dbReference type="PANTHER" id="PTHR37422:SF13">
    <property type="entry name" value="LIPOPOLYSACCHARIDE BIOSYNTHESIS PROTEIN PA4999-RELATED"/>
    <property type="match status" value="1"/>
</dbReference>
<keyword evidence="3 5" id="KW-1133">Transmembrane helix</keyword>
<dbReference type="GO" id="GO:0016874">
    <property type="term" value="F:ligase activity"/>
    <property type="evidence" value="ECO:0007669"/>
    <property type="project" value="UniProtKB-KW"/>
</dbReference>
<dbReference type="InterPro" id="IPR007016">
    <property type="entry name" value="O-antigen_ligase-rel_domated"/>
</dbReference>
<feature type="domain" description="O-antigen ligase-related" evidence="6">
    <location>
        <begin position="209"/>
        <end position="371"/>
    </location>
</feature>
<comment type="subcellular location">
    <subcellularLocation>
        <location evidence="1">Membrane</location>
        <topology evidence="1">Multi-pass membrane protein</topology>
    </subcellularLocation>
</comment>
<dbReference type="AlphaFoldDB" id="A0A4Z0WHW6"/>
<feature type="transmembrane region" description="Helical" evidence="5">
    <location>
        <begin position="224"/>
        <end position="242"/>
    </location>
</feature>
<protein>
    <submittedName>
        <fullName evidence="7">O-antigen ligase family protein</fullName>
    </submittedName>
</protein>
<feature type="transmembrane region" description="Helical" evidence="5">
    <location>
        <begin position="391"/>
        <end position="411"/>
    </location>
</feature>
<evidence type="ECO:0000256" key="1">
    <source>
        <dbReference type="ARBA" id="ARBA00004141"/>
    </source>
</evidence>
<gene>
    <name evidence="7" type="ORF">E4656_02240</name>
</gene>
<feature type="transmembrane region" description="Helical" evidence="5">
    <location>
        <begin position="129"/>
        <end position="149"/>
    </location>
</feature>
<dbReference type="RefSeq" id="WP_135480786.1">
    <property type="nucleotide sequence ID" value="NZ_SRMF01000001.1"/>
</dbReference>
<evidence type="ECO:0000259" key="6">
    <source>
        <dbReference type="Pfam" id="PF04932"/>
    </source>
</evidence>
<proteinExistence type="predicted"/>
<reference evidence="7 8" key="1">
    <citation type="submission" date="2019-04" db="EMBL/GenBank/DDBJ databases">
        <title>Natronospirillum operosus gen. nov., sp. nov., a haloalkaliphilic satellite isolated from decaying biomass of laboratory culture of cyanobacterium Geitlerinema sp. and proposal of Natronospirillaceae fam. nov. and Saccharospirillaceae fam. nov.</title>
        <authorList>
            <person name="Kevbrin V."/>
            <person name="Boltyanskaya Y."/>
            <person name="Koziaeva V."/>
            <person name="Grouzdev D.S."/>
            <person name="Park M."/>
            <person name="Cho J."/>
        </authorList>
    </citation>
    <scope>NUCLEOTIDE SEQUENCE [LARGE SCALE GENOMIC DNA]</scope>
    <source>
        <strain evidence="7 8">G-116</strain>
    </source>
</reference>
<dbReference type="EMBL" id="SRMF01000001">
    <property type="protein sequence ID" value="TGG95261.1"/>
    <property type="molecule type" value="Genomic_DNA"/>
</dbReference>
<feature type="transmembrane region" description="Helical" evidence="5">
    <location>
        <begin position="358"/>
        <end position="379"/>
    </location>
</feature>
<sequence length="444" mass="50071">MSFLNTVTDRWFPSTYHRGPAWLVVLCLACIAITLMIKLITGSSINRYPEVIFTLAFFYTLFQNRTLFRSDLMIWFFGIALAMPIVFFGINYLLNPELAVRYARWENLPRIMLFLPIAWWLGGQERNSLWMLTVAFLGLLLAVCLDPQLNQSIQRLLSGQRVDFGILNAQHVALYFSIALIGFLSFGHRALRIQHPVQRALATLSIVAGIIISLLVIFGTQTRAAWLGLLICAGVWLLLLVARSRHVSAKQPRWLAAGAVVLLLLVASGWFFKEAVQERLARESDTVSAIVSGEFDNIPYTSIGIRINTWREAMSWVAERPVTGWGGRVRGDVINTSEVLPDRVKQRFGHFHNSYLEFALAFGLPATLLIIAVFGWLVIGTRKAVKAGHGHNDTLAFTGYGVLLFAIMNLFESYLFFWSGVYASMVLMAPGYTIMLKHSHQRLR</sequence>
<feature type="transmembrane region" description="Helical" evidence="5">
    <location>
        <begin position="254"/>
        <end position="272"/>
    </location>
</feature>
<evidence type="ECO:0000256" key="2">
    <source>
        <dbReference type="ARBA" id="ARBA00022692"/>
    </source>
</evidence>
<evidence type="ECO:0000313" key="7">
    <source>
        <dbReference type="EMBL" id="TGG95261.1"/>
    </source>
</evidence>
<keyword evidence="2 5" id="KW-0812">Transmembrane</keyword>
<dbReference type="GO" id="GO:0016020">
    <property type="term" value="C:membrane"/>
    <property type="evidence" value="ECO:0007669"/>
    <property type="project" value="UniProtKB-SubCell"/>
</dbReference>
<feature type="transmembrane region" description="Helical" evidence="5">
    <location>
        <begin position="20"/>
        <end position="39"/>
    </location>
</feature>
<keyword evidence="7" id="KW-0436">Ligase</keyword>
<feature type="transmembrane region" description="Helical" evidence="5">
    <location>
        <begin position="169"/>
        <end position="188"/>
    </location>
</feature>
<feature type="transmembrane region" description="Helical" evidence="5">
    <location>
        <begin position="74"/>
        <end position="94"/>
    </location>
</feature>
<dbReference type="InterPro" id="IPR051533">
    <property type="entry name" value="WaaL-like"/>
</dbReference>
<dbReference type="PANTHER" id="PTHR37422">
    <property type="entry name" value="TEICHURONIC ACID BIOSYNTHESIS PROTEIN TUAE"/>
    <property type="match status" value="1"/>
</dbReference>
<dbReference type="OrthoDB" id="8576060at2"/>
<evidence type="ECO:0000313" key="8">
    <source>
        <dbReference type="Proteomes" id="UP000297475"/>
    </source>
</evidence>
<keyword evidence="4 5" id="KW-0472">Membrane</keyword>
<accession>A0A4Z0WHW6</accession>
<evidence type="ECO:0000256" key="4">
    <source>
        <dbReference type="ARBA" id="ARBA00023136"/>
    </source>
</evidence>
<keyword evidence="8" id="KW-1185">Reference proteome</keyword>